<dbReference type="OrthoDB" id="249703at2759"/>
<evidence type="ECO:0000259" key="1">
    <source>
        <dbReference type="PROSITE" id="PS50404"/>
    </source>
</evidence>
<protein>
    <recommendedName>
        <fullName evidence="5">Glutathione S-transferase</fullName>
    </recommendedName>
</protein>
<dbReference type="Gene3D" id="3.40.30.10">
    <property type="entry name" value="Glutaredoxin"/>
    <property type="match status" value="1"/>
</dbReference>
<dbReference type="InterPro" id="IPR004045">
    <property type="entry name" value="Glutathione_S-Trfase_N"/>
</dbReference>
<dbReference type="SUPFAM" id="SSF47616">
    <property type="entry name" value="GST C-terminal domain-like"/>
    <property type="match status" value="1"/>
</dbReference>
<dbReference type="PANTHER" id="PTHR43968:SF6">
    <property type="entry name" value="GLUTATHIONE S-TRANSFERASE OMEGA"/>
    <property type="match status" value="1"/>
</dbReference>
<dbReference type="Pfam" id="PF13410">
    <property type="entry name" value="GST_C_2"/>
    <property type="match status" value="1"/>
</dbReference>
<dbReference type="InterPro" id="IPR010987">
    <property type="entry name" value="Glutathione-S-Trfase_C-like"/>
</dbReference>
<keyword evidence="4" id="KW-1185">Reference proteome</keyword>
<dbReference type="Gene3D" id="1.20.1050.10">
    <property type="match status" value="1"/>
</dbReference>
<name>A0A1C7MZU8_9FUNG</name>
<comment type="caution">
    <text evidence="3">The sequence shown here is derived from an EMBL/GenBank/DDBJ whole genome shotgun (WGS) entry which is preliminary data.</text>
</comment>
<dbReference type="Pfam" id="PF13417">
    <property type="entry name" value="GST_N_3"/>
    <property type="match status" value="1"/>
</dbReference>
<accession>A0A1C7MZU8</accession>
<reference evidence="3 4" key="1">
    <citation type="submission" date="2016-03" db="EMBL/GenBank/DDBJ databases">
        <title>Choanephora cucurbitarum.</title>
        <authorList>
            <person name="Min B."/>
            <person name="Park H."/>
            <person name="Park J.-H."/>
            <person name="Shin H.-D."/>
            <person name="Choi I.-G."/>
        </authorList>
    </citation>
    <scope>NUCLEOTIDE SEQUENCE [LARGE SCALE GENOMIC DNA]</scope>
    <source>
        <strain evidence="3 4">KUS-F28377</strain>
    </source>
</reference>
<feature type="domain" description="GST N-terminal" evidence="1">
    <location>
        <begin position="2"/>
        <end position="78"/>
    </location>
</feature>
<dbReference type="InterPro" id="IPR040079">
    <property type="entry name" value="Glutathione_S-Trfase"/>
</dbReference>
<dbReference type="GO" id="GO:0005737">
    <property type="term" value="C:cytoplasm"/>
    <property type="evidence" value="ECO:0007669"/>
    <property type="project" value="TreeGrafter"/>
</dbReference>
<organism evidence="3 4">
    <name type="scientific">Choanephora cucurbitarum</name>
    <dbReference type="NCBI Taxonomy" id="101091"/>
    <lineage>
        <taxon>Eukaryota</taxon>
        <taxon>Fungi</taxon>
        <taxon>Fungi incertae sedis</taxon>
        <taxon>Mucoromycota</taxon>
        <taxon>Mucoromycotina</taxon>
        <taxon>Mucoromycetes</taxon>
        <taxon>Mucorales</taxon>
        <taxon>Mucorineae</taxon>
        <taxon>Choanephoraceae</taxon>
        <taxon>Choanephoroideae</taxon>
        <taxon>Choanephora</taxon>
    </lineage>
</organism>
<dbReference type="AlphaFoldDB" id="A0A1C7MZU8"/>
<dbReference type="EMBL" id="LUGH01001000">
    <property type="protein sequence ID" value="OBZ81946.1"/>
    <property type="molecule type" value="Genomic_DNA"/>
</dbReference>
<evidence type="ECO:0008006" key="5">
    <source>
        <dbReference type="Google" id="ProtNLM"/>
    </source>
</evidence>
<sequence>MTNITLVGIPLSTFTRTLRMAFYHLKVDYRFEKAVPYSDNAYKYHPFGRVPSLVVKDKVLIESSVIREFIDTTIDSRLTPNSLDERLKMLQIVSALSDYVFHQVVAGVAKPRHYYESQGLSEEEIQQRLKKKLQKAGEVISAFDTLCSQQDPFLCGPELTWADYFVFPPFADLYSLPEAGFFQQKGPRVHAWYQQFKDREEVRYTYPKTFADIRDRKEAHL</sequence>
<dbReference type="InterPro" id="IPR036282">
    <property type="entry name" value="Glutathione-S-Trfase_C_sf"/>
</dbReference>
<dbReference type="InParanoid" id="A0A1C7MZU8"/>
<evidence type="ECO:0000313" key="4">
    <source>
        <dbReference type="Proteomes" id="UP000093000"/>
    </source>
</evidence>
<dbReference type="CDD" id="cd00299">
    <property type="entry name" value="GST_C_family"/>
    <property type="match status" value="1"/>
</dbReference>
<dbReference type="STRING" id="101091.A0A1C7MZU8"/>
<dbReference type="CDD" id="cd00570">
    <property type="entry name" value="GST_N_family"/>
    <property type="match status" value="1"/>
</dbReference>
<dbReference type="PANTHER" id="PTHR43968">
    <property type="match status" value="1"/>
</dbReference>
<evidence type="ECO:0000313" key="3">
    <source>
        <dbReference type="EMBL" id="OBZ81946.1"/>
    </source>
</evidence>
<dbReference type="PROSITE" id="PS50404">
    <property type="entry name" value="GST_NTER"/>
    <property type="match status" value="1"/>
</dbReference>
<dbReference type="SFLD" id="SFLDS00019">
    <property type="entry name" value="Glutathione_Transferase_(cytos"/>
    <property type="match status" value="1"/>
</dbReference>
<dbReference type="SUPFAM" id="SSF52833">
    <property type="entry name" value="Thioredoxin-like"/>
    <property type="match status" value="1"/>
</dbReference>
<evidence type="ECO:0000259" key="2">
    <source>
        <dbReference type="PROSITE" id="PS50405"/>
    </source>
</evidence>
<feature type="domain" description="GST C-terminal" evidence="2">
    <location>
        <begin position="82"/>
        <end position="221"/>
    </location>
</feature>
<proteinExistence type="predicted"/>
<dbReference type="Proteomes" id="UP000093000">
    <property type="component" value="Unassembled WGS sequence"/>
</dbReference>
<dbReference type="PROSITE" id="PS50405">
    <property type="entry name" value="GST_CTER"/>
    <property type="match status" value="1"/>
</dbReference>
<dbReference type="InterPro" id="IPR036249">
    <property type="entry name" value="Thioredoxin-like_sf"/>
</dbReference>
<dbReference type="InterPro" id="IPR050983">
    <property type="entry name" value="GST_Omega/HSP26"/>
</dbReference>
<gene>
    <name evidence="3" type="ORF">A0J61_10008</name>
</gene>